<dbReference type="GO" id="GO:0065002">
    <property type="term" value="P:intracellular protein transmembrane transport"/>
    <property type="evidence" value="ECO:0007669"/>
    <property type="project" value="UniProtKB-UniRule"/>
</dbReference>
<dbReference type="RefSeq" id="WP_230741511.1">
    <property type="nucleotide sequence ID" value="NZ_PGCK01000004.1"/>
</dbReference>
<sequence length="429" mass="46823">MANKKESGMWSRIFTDYRVIALIICLLASAIFLAPGFTNGQFTSNLKFGLDFEGGSWIKLKLISNDTISDETLDLTKEIMGNKINAYGLKDVPINTVRDDQGNAYMLIDFAGLSYDEAMSIVGTPGRFELRIQSHGNETEHILYGDDIAGVSPPTSQDGGLGQWGVSFRLSKEGALKFQQAAVKYDILGDPEGHQVIMLLDDREFHRAPISSDLAQHLLKEPVDIMIASTGTGEEGYAQGKEVYVHMSSGSLPVNVQVISSGQVPAEQGEMFKTVVIIAAILAQIAIGAIMYYRYQEPRIILPMFLTSLFEIFILLGVASFINWEIDLPSVAGIIAVIGTGVDQLIIITDEVMTTGKSPTTKKILQRMSQAFKIIVSAAATIVIAMIPLWYMGFGSLKGFAITTILGVLIGILITRPAYGRIISEILNR</sequence>
<keyword evidence="8 9" id="KW-0472">Membrane</keyword>
<reference evidence="11 12" key="1">
    <citation type="submission" date="2017-11" db="EMBL/GenBank/DDBJ databases">
        <title>Isolation and Characterization of Family Methanocellaceae Species from Potential Methane Hydrate Area Offshore Southwestern Taiwan.</title>
        <authorList>
            <person name="Zhang W.-L."/>
            <person name="Chen W.-C."/>
            <person name="Lai M.-C."/>
            <person name="Chen S.-C."/>
        </authorList>
    </citation>
    <scope>NUCLEOTIDE SEQUENCE [LARGE SCALE GENOMIC DNA]</scope>
    <source>
        <strain evidence="11 12">CWC-04</strain>
    </source>
</reference>
<dbReference type="GO" id="GO:0006605">
    <property type="term" value="P:protein targeting"/>
    <property type="evidence" value="ECO:0007669"/>
    <property type="project" value="UniProtKB-UniRule"/>
</dbReference>
<evidence type="ECO:0000256" key="2">
    <source>
        <dbReference type="ARBA" id="ARBA00022448"/>
    </source>
</evidence>
<feature type="transmembrane region" description="Helical" evidence="9">
    <location>
        <begin position="371"/>
        <end position="393"/>
    </location>
</feature>
<keyword evidence="12" id="KW-1185">Reference proteome</keyword>
<keyword evidence="4 9" id="KW-0812">Transmembrane</keyword>
<evidence type="ECO:0000256" key="7">
    <source>
        <dbReference type="ARBA" id="ARBA00023010"/>
    </source>
</evidence>
<name>A0AAP2RBX1_9EURY</name>
<keyword evidence="5 9" id="KW-0653">Protein transport</keyword>
<dbReference type="GO" id="GO:0005886">
    <property type="term" value="C:plasma membrane"/>
    <property type="evidence" value="ECO:0007669"/>
    <property type="project" value="UniProtKB-SubCell"/>
</dbReference>
<dbReference type="SUPFAM" id="SSF82866">
    <property type="entry name" value="Multidrug efflux transporter AcrB transmembrane domain"/>
    <property type="match status" value="1"/>
</dbReference>
<comment type="caution">
    <text evidence="11">The sequence shown here is derived from an EMBL/GenBank/DDBJ whole genome shotgun (WGS) entry which is preliminary data.</text>
</comment>
<dbReference type="PANTHER" id="PTHR30081:SF1">
    <property type="entry name" value="PROTEIN TRANSLOCASE SUBUNIT SECD"/>
    <property type="match status" value="1"/>
</dbReference>
<feature type="transmembrane region" description="Helical" evidence="9">
    <location>
        <begin position="271"/>
        <end position="293"/>
    </location>
</feature>
<evidence type="ECO:0000256" key="8">
    <source>
        <dbReference type="ARBA" id="ARBA00023136"/>
    </source>
</evidence>
<dbReference type="Proteomes" id="UP001320159">
    <property type="component" value="Unassembled WGS sequence"/>
</dbReference>
<dbReference type="Pfam" id="PF02355">
    <property type="entry name" value="SecD_SecF_C"/>
    <property type="match status" value="1"/>
</dbReference>
<keyword evidence="6 9" id="KW-1133">Transmembrane helix</keyword>
<evidence type="ECO:0000313" key="12">
    <source>
        <dbReference type="Proteomes" id="UP001320159"/>
    </source>
</evidence>
<dbReference type="AlphaFoldDB" id="A0AAP2RBX1"/>
<keyword evidence="2 9" id="KW-0813">Transport</keyword>
<gene>
    <name evidence="9" type="primary">secD</name>
    <name evidence="11" type="ORF">CUJ83_06655</name>
</gene>
<dbReference type="EMBL" id="PGCK01000004">
    <property type="protein sequence ID" value="MCD1294679.1"/>
    <property type="molecule type" value="Genomic_DNA"/>
</dbReference>
<comment type="function">
    <text evidence="9">Involved in protein export.</text>
</comment>
<evidence type="ECO:0000256" key="9">
    <source>
        <dbReference type="HAMAP-Rule" id="MF_01463"/>
    </source>
</evidence>
<dbReference type="PANTHER" id="PTHR30081">
    <property type="entry name" value="PROTEIN-EXPORT MEMBRANE PROTEIN SEC"/>
    <property type="match status" value="1"/>
</dbReference>
<evidence type="ECO:0000256" key="3">
    <source>
        <dbReference type="ARBA" id="ARBA00022475"/>
    </source>
</evidence>
<comment type="similarity">
    <text evidence="9">Belongs to the SecD/SecF family. SecD subfamily.</text>
</comment>
<evidence type="ECO:0000256" key="5">
    <source>
        <dbReference type="ARBA" id="ARBA00022927"/>
    </source>
</evidence>
<dbReference type="InterPro" id="IPR024912">
    <property type="entry name" value="SecD_arc"/>
</dbReference>
<keyword evidence="3 9" id="KW-1003">Cell membrane</keyword>
<protein>
    <recommendedName>
        <fullName evidence="9">Protein-export membrane protein SecD</fullName>
    </recommendedName>
</protein>
<accession>A0AAP2RBX1</accession>
<dbReference type="HAMAP" id="MF_01463_A">
    <property type="entry name" value="SecD_A"/>
    <property type="match status" value="1"/>
</dbReference>
<evidence type="ECO:0000256" key="6">
    <source>
        <dbReference type="ARBA" id="ARBA00022989"/>
    </source>
</evidence>
<evidence type="ECO:0000313" key="11">
    <source>
        <dbReference type="EMBL" id="MCD1294679.1"/>
    </source>
</evidence>
<evidence type="ECO:0000259" key="10">
    <source>
        <dbReference type="Pfam" id="PF02355"/>
    </source>
</evidence>
<feature type="transmembrane region" description="Helical" evidence="9">
    <location>
        <begin position="300"/>
        <end position="322"/>
    </location>
</feature>
<comment type="subunit">
    <text evidence="9">Part of the protein translocation apparatus. Forms a complex with SecF.</text>
</comment>
<feature type="transmembrane region" description="Helical" evidence="9">
    <location>
        <begin position="328"/>
        <end position="350"/>
    </location>
</feature>
<evidence type="ECO:0000256" key="1">
    <source>
        <dbReference type="ARBA" id="ARBA00004651"/>
    </source>
</evidence>
<organism evidence="11 12">
    <name type="scientific">Methanooceanicella nereidis</name>
    <dbReference type="NCBI Taxonomy" id="2052831"/>
    <lineage>
        <taxon>Archaea</taxon>
        <taxon>Methanobacteriati</taxon>
        <taxon>Methanobacteriota</taxon>
        <taxon>Stenosarchaea group</taxon>
        <taxon>Methanomicrobia</taxon>
        <taxon>Methanocellales</taxon>
        <taxon>Methanocellaceae</taxon>
        <taxon>Methanooceanicella</taxon>
    </lineage>
</organism>
<evidence type="ECO:0000256" key="4">
    <source>
        <dbReference type="ARBA" id="ARBA00022692"/>
    </source>
</evidence>
<keyword evidence="7 9" id="KW-0811">Translocation</keyword>
<dbReference type="InterPro" id="IPR048634">
    <property type="entry name" value="SecD_SecF_C"/>
</dbReference>
<feature type="transmembrane region" description="Helical" evidence="9">
    <location>
        <begin position="399"/>
        <end position="419"/>
    </location>
</feature>
<dbReference type="Gene3D" id="3.30.70.3400">
    <property type="match status" value="1"/>
</dbReference>
<comment type="subcellular location">
    <subcellularLocation>
        <location evidence="1 9">Cell membrane</location>
        <topology evidence="1 9">Multi-pass membrane protein</topology>
    </subcellularLocation>
</comment>
<dbReference type="Gene3D" id="1.20.1640.10">
    <property type="entry name" value="Multidrug efflux transporter AcrB transmembrane domain"/>
    <property type="match status" value="1"/>
</dbReference>
<dbReference type="InterPro" id="IPR022813">
    <property type="entry name" value="SecD/SecF_arch_bac"/>
</dbReference>
<proteinExistence type="inferred from homology"/>
<feature type="domain" description="Protein export membrane protein SecD/SecF C-terminal" evidence="10">
    <location>
        <begin position="255"/>
        <end position="413"/>
    </location>
</feature>
<comment type="caution">
    <text evidence="9">Lacks conserved residue(s) required for the propagation of feature annotation.</text>
</comment>